<dbReference type="EMBL" id="CAEZWN010000085">
    <property type="protein sequence ID" value="CAB4659380.1"/>
    <property type="molecule type" value="Genomic_DNA"/>
</dbReference>
<dbReference type="AlphaFoldDB" id="A0A6J6LBV6"/>
<protein>
    <submittedName>
        <fullName evidence="1">Unannotated protein</fullName>
    </submittedName>
</protein>
<accession>A0A6J6LBV6</accession>
<reference evidence="1" key="1">
    <citation type="submission" date="2020-05" db="EMBL/GenBank/DDBJ databases">
        <authorList>
            <person name="Chiriac C."/>
            <person name="Salcher M."/>
            <person name="Ghai R."/>
            <person name="Kavagutti S V."/>
        </authorList>
    </citation>
    <scope>NUCLEOTIDE SEQUENCE</scope>
</reference>
<organism evidence="1">
    <name type="scientific">freshwater metagenome</name>
    <dbReference type="NCBI Taxonomy" id="449393"/>
    <lineage>
        <taxon>unclassified sequences</taxon>
        <taxon>metagenomes</taxon>
        <taxon>ecological metagenomes</taxon>
    </lineage>
</organism>
<name>A0A6J6LBV6_9ZZZZ</name>
<evidence type="ECO:0000313" key="1">
    <source>
        <dbReference type="EMBL" id="CAB4659380.1"/>
    </source>
</evidence>
<gene>
    <name evidence="1" type="ORF">UFOPK2252_00837</name>
</gene>
<proteinExistence type="predicted"/>
<sequence>MGQRIGAWIVQRGLEENLELIMQIKKAPVDETGAVLT</sequence>